<dbReference type="InterPro" id="IPR008972">
    <property type="entry name" value="Cupredoxin"/>
</dbReference>
<feature type="chain" id="PRO_5009583149" description="Blue (type 1) copper domain-containing protein" evidence="3">
    <location>
        <begin position="26"/>
        <end position="274"/>
    </location>
</feature>
<dbReference type="Gene3D" id="2.60.40.420">
    <property type="entry name" value="Cupredoxins - blue copper proteins"/>
    <property type="match status" value="1"/>
</dbReference>
<evidence type="ECO:0000313" key="6">
    <source>
        <dbReference type="Proteomes" id="UP000176855"/>
    </source>
</evidence>
<comment type="caution">
    <text evidence="5">The sequence shown here is derived from an EMBL/GenBank/DDBJ whole genome shotgun (WGS) entry which is preliminary data.</text>
</comment>
<dbReference type="InterPro" id="IPR000923">
    <property type="entry name" value="BlueCu_1"/>
</dbReference>
<dbReference type="STRING" id="1802202.A2730_02445"/>
<reference evidence="5 6" key="1">
    <citation type="journal article" date="2016" name="Nat. Commun.">
        <title>Thousands of microbial genomes shed light on interconnected biogeochemical processes in an aquifer system.</title>
        <authorList>
            <person name="Anantharaman K."/>
            <person name="Brown C.T."/>
            <person name="Hug L.A."/>
            <person name="Sharon I."/>
            <person name="Castelle C.J."/>
            <person name="Probst A.J."/>
            <person name="Thomas B.C."/>
            <person name="Singh A."/>
            <person name="Wilkins M.J."/>
            <person name="Karaoz U."/>
            <person name="Brodie E.L."/>
            <person name="Williams K.H."/>
            <person name="Hubbard S.S."/>
            <person name="Banfield J.F."/>
        </authorList>
    </citation>
    <scope>NUCLEOTIDE SEQUENCE [LARGE SCALE GENOMIC DNA]</scope>
</reference>
<dbReference type="GO" id="GO:0009055">
    <property type="term" value="F:electron transfer activity"/>
    <property type="evidence" value="ECO:0007669"/>
    <property type="project" value="InterPro"/>
</dbReference>
<proteinExistence type="predicted"/>
<dbReference type="InterPro" id="IPR052721">
    <property type="entry name" value="ET_Amicyanin"/>
</dbReference>
<evidence type="ECO:0000256" key="2">
    <source>
        <dbReference type="ARBA" id="ARBA00023008"/>
    </source>
</evidence>
<dbReference type="AlphaFoldDB" id="A0A1G2HPD9"/>
<accession>A0A1G2HPD9</accession>
<organism evidence="5 6">
    <name type="scientific">Candidatus Staskawiczbacteria bacterium RIFCSPHIGHO2_01_FULL_39_25</name>
    <dbReference type="NCBI Taxonomy" id="1802202"/>
    <lineage>
        <taxon>Bacteria</taxon>
        <taxon>Candidatus Staskawicziibacteriota</taxon>
    </lineage>
</organism>
<dbReference type="SUPFAM" id="SSF49503">
    <property type="entry name" value="Cupredoxins"/>
    <property type="match status" value="1"/>
</dbReference>
<dbReference type="Pfam" id="PF00127">
    <property type="entry name" value="Copper-bind"/>
    <property type="match status" value="1"/>
</dbReference>
<dbReference type="EMBL" id="MHOO01000007">
    <property type="protein sequence ID" value="OGZ64269.1"/>
    <property type="molecule type" value="Genomic_DNA"/>
</dbReference>
<protein>
    <recommendedName>
        <fullName evidence="4">Blue (type 1) copper domain-containing protein</fullName>
    </recommendedName>
</protein>
<dbReference type="GO" id="GO:0005507">
    <property type="term" value="F:copper ion binding"/>
    <property type="evidence" value="ECO:0007669"/>
    <property type="project" value="InterPro"/>
</dbReference>
<evidence type="ECO:0000313" key="5">
    <source>
        <dbReference type="EMBL" id="OGZ64269.1"/>
    </source>
</evidence>
<feature type="signal peptide" evidence="3">
    <location>
        <begin position="1"/>
        <end position="25"/>
    </location>
</feature>
<gene>
    <name evidence="5" type="ORF">A2730_02445</name>
</gene>
<evidence type="ECO:0000259" key="4">
    <source>
        <dbReference type="Pfam" id="PF00127"/>
    </source>
</evidence>
<name>A0A1G2HPD9_9BACT</name>
<keyword evidence="2" id="KW-0186">Copper</keyword>
<evidence type="ECO:0000256" key="3">
    <source>
        <dbReference type="SAM" id="SignalP"/>
    </source>
</evidence>
<dbReference type="PANTHER" id="PTHR36507:SF1">
    <property type="entry name" value="BLL1555 PROTEIN"/>
    <property type="match status" value="1"/>
</dbReference>
<dbReference type="PANTHER" id="PTHR36507">
    <property type="entry name" value="BLL1555 PROTEIN"/>
    <property type="match status" value="1"/>
</dbReference>
<evidence type="ECO:0000256" key="1">
    <source>
        <dbReference type="ARBA" id="ARBA00022723"/>
    </source>
</evidence>
<sequence length="274" mass="29149">MNSKIIANKMMAVISSLLMAFSPLASVNAATQASVRMIDNIFSPYTITIEEGTTITWTNDGYMAHTVTADNGSFDSGSINSGGTYSHTFNTSGTIYYHCTFHGSAGGVGMAGIIIVQAATDGGTSGTTSTSLTASVTQASNPIVINGITTVKGSGAADGTFENGWKWIFDVTVPLDERYLSMKFSNWLMTNGGSSIPVANNMRFYSSQSNNATTANSAIYIRYPDTYSSSMYLTGNLDAFPQPNRRHIQITVEAKIPSGTPTGTYSTNFGIRTQ</sequence>
<keyword evidence="3" id="KW-0732">Signal</keyword>
<keyword evidence="1" id="KW-0479">Metal-binding</keyword>
<dbReference type="Proteomes" id="UP000176855">
    <property type="component" value="Unassembled WGS sequence"/>
</dbReference>
<feature type="domain" description="Blue (type 1) copper" evidence="4">
    <location>
        <begin position="41"/>
        <end position="116"/>
    </location>
</feature>